<evidence type="ECO:0000313" key="1">
    <source>
        <dbReference type="EMBL" id="MDA0160591.1"/>
    </source>
</evidence>
<gene>
    <name evidence="1" type="ORF">OM076_09975</name>
</gene>
<dbReference type="RefSeq" id="WP_270039518.1">
    <property type="nucleotide sequence ID" value="NZ_JAPDOD010000006.1"/>
</dbReference>
<reference evidence="1" key="1">
    <citation type="submission" date="2022-10" db="EMBL/GenBank/DDBJ databases">
        <title>The WGS of Solirubrobacter ginsenosidimutans DSM 21036.</title>
        <authorList>
            <person name="Jiang Z."/>
        </authorList>
    </citation>
    <scope>NUCLEOTIDE SEQUENCE</scope>
    <source>
        <strain evidence="1">DSM 21036</strain>
    </source>
</reference>
<dbReference type="EMBL" id="JAPDOD010000006">
    <property type="protein sequence ID" value="MDA0160591.1"/>
    <property type="molecule type" value="Genomic_DNA"/>
</dbReference>
<evidence type="ECO:0000313" key="2">
    <source>
        <dbReference type="Proteomes" id="UP001149140"/>
    </source>
</evidence>
<protein>
    <submittedName>
        <fullName evidence="1">Uncharacterized protein</fullName>
    </submittedName>
</protein>
<dbReference type="Proteomes" id="UP001149140">
    <property type="component" value="Unassembled WGS sequence"/>
</dbReference>
<proteinExistence type="predicted"/>
<sequence>MTPLLQLVDALMESTDPVFSIVDDIDLAPSPDDARAMLSAILAPLEQLYDPRDLLVATAVLEAVAPMLTHTGMLLGPPPTGRPV</sequence>
<organism evidence="1 2">
    <name type="scientific">Solirubrobacter ginsenosidimutans</name>
    <dbReference type="NCBI Taxonomy" id="490573"/>
    <lineage>
        <taxon>Bacteria</taxon>
        <taxon>Bacillati</taxon>
        <taxon>Actinomycetota</taxon>
        <taxon>Thermoleophilia</taxon>
        <taxon>Solirubrobacterales</taxon>
        <taxon>Solirubrobacteraceae</taxon>
        <taxon>Solirubrobacter</taxon>
    </lineage>
</organism>
<name>A0A9X3S1X9_9ACTN</name>
<accession>A0A9X3S1X9</accession>
<comment type="caution">
    <text evidence="1">The sequence shown here is derived from an EMBL/GenBank/DDBJ whole genome shotgun (WGS) entry which is preliminary data.</text>
</comment>
<keyword evidence="2" id="KW-1185">Reference proteome</keyword>
<dbReference type="AlphaFoldDB" id="A0A9X3S1X9"/>